<dbReference type="PANTHER" id="PTHR12395:SF9">
    <property type="entry name" value="DECAPPING AND EXORIBONUCLEASE PROTEIN"/>
    <property type="match status" value="1"/>
</dbReference>
<dbReference type="GO" id="GO:0000166">
    <property type="term" value="F:nucleotide binding"/>
    <property type="evidence" value="ECO:0007669"/>
    <property type="project" value="UniProtKB-KW"/>
</dbReference>
<keyword evidence="2" id="KW-0378">Hydrolase</keyword>
<dbReference type="InterPro" id="IPR013961">
    <property type="entry name" value="RAI1"/>
</dbReference>
<dbReference type="GO" id="GO:0005829">
    <property type="term" value="C:cytosol"/>
    <property type="evidence" value="ECO:0007669"/>
    <property type="project" value="TreeGrafter"/>
</dbReference>
<evidence type="ECO:0000256" key="2">
    <source>
        <dbReference type="RuleBase" id="RU367113"/>
    </source>
</evidence>
<name>A0AA36GN90_CYLNA</name>
<dbReference type="InterPro" id="IPR039039">
    <property type="entry name" value="RAI1-like_fam"/>
</dbReference>
<comment type="function">
    <text evidence="2">Decapping enzyme for NAD-capped RNAs: specifically hydrolyzes the nicotinamide adenine dinucleotide (NAD) cap from a subset of RNAs by removing the entire NAD moiety from the 5'-end of an NAD-capped RNA.</text>
</comment>
<organism evidence="4 5">
    <name type="scientific">Cylicocyclus nassatus</name>
    <name type="common">Nematode worm</name>
    <dbReference type="NCBI Taxonomy" id="53992"/>
    <lineage>
        <taxon>Eukaryota</taxon>
        <taxon>Metazoa</taxon>
        <taxon>Ecdysozoa</taxon>
        <taxon>Nematoda</taxon>
        <taxon>Chromadorea</taxon>
        <taxon>Rhabditida</taxon>
        <taxon>Rhabditina</taxon>
        <taxon>Rhabditomorpha</taxon>
        <taxon>Strongyloidea</taxon>
        <taxon>Strongylidae</taxon>
        <taxon>Cylicocyclus</taxon>
    </lineage>
</organism>
<dbReference type="Proteomes" id="UP001176961">
    <property type="component" value="Unassembled WGS sequence"/>
</dbReference>
<keyword evidence="2" id="KW-0539">Nucleus</keyword>
<dbReference type="GO" id="GO:0046872">
    <property type="term" value="F:metal ion binding"/>
    <property type="evidence" value="ECO:0007669"/>
    <property type="project" value="UniProtKB-KW"/>
</dbReference>
<dbReference type="GO" id="GO:0034353">
    <property type="term" value="F:mRNA 5'-diphosphatase activity"/>
    <property type="evidence" value="ECO:0007669"/>
    <property type="project" value="TreeGrafter"/>
</dbReference>
<comment type="subcellular location">
    <subcellularLocation>
        <location evidence="2">Nucleus</location>
    </subcellularLocation>
</comment>
<keyword evidence="2" id="KW-0540">Nuclease</keyword>
<evidence type="ECO:0000256" key="1">
    <source>
        <dbReference type="ARBA" id="ARBA00006562"/>
    </source>
</evidence>
<evidence type="ECO:0000259" key="3">
    <source>
        <dbReference type="Pfam" id="PF08652"/>
    </source>
</evidence>
<dbReference type="GO" id="GO:0003723">
    <property type="term" value="F:RNA binding"/>
    <property type="evidence" value="ECO:0007669"/>
    <property type="project" value="UniProtKB-KW"/>
</dbReference>
<dbReference type="GO" id="GO:0110155">
    <property type="term" value="P:NAD-cap decapping"/>
    <property type="evidence" value="ECO:0007669"/>
    <property type="project" value="TreeGrafter"/>
</dbReference>
<comment type="cofactor">
    <cofactor evidence="2">
        <name>a divalent metal cation</name>
        <dbReference type="ChEBI" id="CHEBI:60240"/>
    </cofactor>
</comment>
<keyword evidence="5" id="KW-1185">Reference proteome</keyword>
<dbReference type="GO" id="GO:0005634">
    <property type="term" value="C:nucleus"/>
    <property type="evidence" value="ECO:0007669"/>
    <property type="project" value="UniProtKB-SubCell"/>
</dbReference>
<dbReference type="Pfam" id="PF08652">
    <property type="entry name" value="RAI1"/>
    <property type="match status" value="1"/>
</dbReference>
<feature type="domain" description="RAI1-like" evidence="3">
    <location>
        <begin position="57"/>
        <end position="245"/>
    </location>
</feature>
<protein>
    <recommendedName>
        <fullName evidence="2">Decapping nuclease</fullName>
        <ecNumber evidence="2">3.6.1.-</ecNumber>
    </recommendedName>
</protein>
<dbReference type="GO" id="GO:0004518">
    <property type="term" value="F:nuclease activity"/>
    <property type="evidence" value="ECO:0007669"/>
    <property type="project" value="UniProtKB-KW"/>
</dbReference>
<dbReference type="PANTHER" id="PTHR12395">
    <property type="entry name" value="DOM-3 RELATED"/>
    <property type="match status" value="1"/>
</dbReference>
<evidence type="ECO:0000313" key="5">
    <source>
        <dbReference type="Proteomes" id="UP001176961"/>
    </source>
</evidence>
<gene>
    <name evidence="4" type="ORF">CYNAS_LOCUS7229</name>
</gene>
<dbReference type="AlphaFoldDB" id="A0AA36GN90"/>
<dbReference type="EMBL" id="CATQJL010000112">
    <property type="protein sequence ID" value="CAJ0595246.1"/>
    <property type="molecule type" value="Genomic_DNA"/>
</dbReference>
<dbReference type="EC" id="3.6.1.-" evidence="2"/>
<comment type="caution">
    <text evidence="4">The sequence shown here is derived from an EMBL/GenBank/DDBJ whole genome shotgun (WGS) entry which is preliminary data.</text>
</comment>
<sequence length="248" mass="28762">MVELKTRHYAQKHDFDKDFSCYLQSFLVGIVDNYVGYHNGRGIVTRVTCDRDLVPARAKYLYNEEALVHGLDNVSYDLNQGFEAYMEMEKDKYERKQLEENSADERLDNFWKWIIMEAPKGSSVKEVLHDADIVCCRGLLKRIASTVYVWSSAWEFSAVRFNDVVFLCEQERYTSWHNESRGRLVPLWYRGLKFEQYMTVNGLNEEPRTDEPVTCEEQVVVFLATLGPENGNPLKLVFNGSIDAIKAG</sequence>
<keyword evidence="2" id="KW-0479">Metal-binding</keyword>
<reference evidence="4" key="1">
    <citation type="submission" date="2023-07" db="EMBL/GenBank/DDBJ databases">
        <authorList>
            <consortium name="CYATHOMIX"/>
        </authorList>
    </citation>
    <scope>NUCLEOTIDE SEQUENCE</scope>
    <source>
        <strain evidence="4">N/A</strain>
    </source>
</reference>
<accession>A0AA36GN90</accession>
<proteinExistence type="inferred from homology"/>
<comment type="similarity">
    <text evidence="1 2">Belongs to the DXO/Dom3Z family.</text>
</comment>
<keyword evidence="2" id="KW-0694">RNA-binding</keyword>
<keyword evidence="2" id="KW-0547">Nucleotide-binding</keyword>
<evidence type="ECO:0000313" key="4">
    <source>
        <dbReference type="EMBL" id="CAJ0595246.1"/>
    </source>
</evidence>
<dbReference type="GO" id="GO:0000956">
    <property type="term" value="P:nuclear-transcribed mRNA catabolic process"/>
    <property type="evidence" value="ECO:0007669"/>
    <property type="project" value="TreeGrafter"/>
</dbReference>